<evidence type="ECO:0000259" key="2">
    <source>
        <dbReference type="PROSITE" id="PS00028"/>
    </source>
</evidence>
<dbReference type="STRING" id="27835.A0A0N4YJX4"/>
<protein>
    <submittedName>
        <fullName evidence="5">C2H2-type domain-containing protein</fullName>
    </submittedName>
</protein>
<feature type="repeat" description="RCC1" evidence="1">
    <location>
        <begin position="607"/>
        <end position="656"/>
    </location>
</feature>
<dbReference type="OMA" id="NEDDCAR"/>
<dbReference type="EMBL" id="UYSL01022672">
    <property type="protein sequence ID" value="VDL80909.1"/>
    <property type="molecule type" value="Genomic_DNA"/>
</dbReference>
<dbReference type="InterPro" id="IPR013087">
    <property type="entry name" value="Znf_C2H2_type"/>
</dbReference>
<name>A0A0N4YJX4_NIPBR</name>
<dbReference type="PROSITE" id="PS50012">
    <property type="entry name" value="RCC1_3"/>
    <property type="match status" value="2"/>
</dbReference>
<dbReference type="AlphaFoldDB" id="A0A0N4YJX4"/>
<dbReference type="SUPFAM" id="SSF50985">
    <property type="entry name" value="RCC1/BLIP-II"/>
    <property type="match status" value="1"/>
</dbReference>
<keyword evidence="4" id="KW-1185">Reference proteome</keyword>
<evidence type="ECO:0000256" key="1">
    <source>
        <dbReference type="PROSITE-ProRule" id="PRU00235"/>
    </source>
</evidence>
<gene>
    <name evidence="3" type="ORF">NBR_LOCUS17295</name>
</gene>
<dbReference type="InterPro" id="IPR052830">
    <property type="entry name" value="RCC1_domain-containing"/>
</dbReference>
<dbReference type="Pfam" id="PF00415">
    <property type="entry name" value="RCC1"/>
    <property type="match status" value="1"/>
</dbReference>
<dbReference type="WBParaSite" id="NBR_0001729401-mRNA-1">
    <property type="protein sequence ID" value="NBR_0001729401-mRNA-1"/>
    <property type="gene ID" value="NBR_0001729401"/>
</dbReference>
<evidence type="ECO:0000313" key="5">
    <source>
        <dbReference type="WBParaSite" id="NBR_0001729401-mRNA-1"/>
    </source>
</evidence>
<dbReference type="Gene3D" id="3.30.160.60">
    <property type="entry name" value="Classic Zinc Finger"/>
    <property type="match status" value="2"/>
</dbReference>
<dbReference type="SMART" id="SM00355">
    <property type="entry name" value="ZnF_C2H2"/>
    <property type="match status" value="5"/>
</dbReference>
<dbReference type="PROSITE" id="PS00028">
    <property type="entry name" value="ZINC_FINGER_C2H2_1"/>
    <property type="match status" value="1"/>
</dbReference>
<feature type="domain" description="C2H2-type" evidence="2">
    <location>
        <begin position="104"/>
        <end position="125"/>
    </location>
</feature>
<sequence length="723" mass="81202">MGDCVEIDAEGKHYSTCSPDSIPVLMRESPTIVKLAKTAKCSELPLEELEIDPSIPPPDFSKRVYEFRSGYVTCQLCRNVISASRFSNLSNHARRHASIKKYKCVYCDVQLNELSKMRAHMFHAHEDDTSEAIDNTSSETQRVWDFLILKCFPLCGTTAAQFEESKGTSKSGNSGFICGICGHNGFDMEDIHNHITVRHLRREPNFENEEALFVLGPGVKQEEKTPSGGAVTPSGMESRISKVNLPLEHLQKAVIGNYVEERMDDESTLACRLCNRMLDGKDLMGILMHAKAHYHIKQFECELCGHGSNTIGLVRRHIEVQHPLDSTDIIEHCDENMKKAWTQVIRVCFPSLPELLKSERDNSAAARLAKEEMLWREFSPTDRLLVYNNNIVVEFPLLGESVQIDIDGDVRDACMTHNYLAIATDSRLYLIRKDDLDSPLCCDYGNDGLRKLGFEPPDLPLTITRSTIPEEQPTMDFGWPNLREPSSDVILTSTLTTIYLVTTENGVSRVTRLFNEDDCARKRVISCSVVQNPDDVRIVAATSGYDHSLFLTEKGAVHALGTGSRGELGIGLAPRVTELTELEALEGVRVRRIVAAGWHSGALTAEGDVYLWGWNHRGQLGQEKEAIELYPSPLDTDLMIKRIEMRPHQTALWTAEDEEYPSIMFGTNDIGMPPVTLRYFDVPLEKESKLTSTSKKFFPDDPTTHLSTNLNVKMVFVKDGERC</sequence>
<dbReference type="Gene3D" id="2.130.10.30">
    <property type="entry name" value="Regulator of chromosome condensation 1/beta-lactamase-inhibitor protein II"/>
    <property type="match status" value="1"/>
</dbReference>
<organism evidence="5">
    <name type="scientific">Nippostrongylus brasiliensis</name>
    <name type="common">Rat hookworm</name>
    <dbReference type="NCBI Taxonomy" id="27835"/>
    <lineage>
        <taxon>Eukaryota</taxon>
        <taxon>Metazoa</taxon>
        <taxon>Ecdysozoa</taxon>
        <taxon>Nematoda</taxon>
        <taxon>Chromadorea</taxon>
        <taxon>Rhabditida</taxon>
        <taxon>Rhabditina</taxon>
        <taxon>Rhabditomorpha</taxon>
        <taxon>Strongyloidea</taxon>
        <taxon>Heligmosomidae</taxon>
        <taxon>Nippostrongylus</taxon>
    </lineage>
</organism>
<feature type="repeat" description="RCC1" evidence="1">
    <location>
        <begin position="555"/>
        <end position="606"/>
    </location>
</feature>
<evidence type="ECO:0000313" key="4">
    <source>
        <dbReference type="Proteomes" id="UP000271162"/>
    </source>
</evidence>
<dbReference type="SUPFAM" id="SSF57667">
    <property type="entry name" value="beta-beta-alpha zinc fingers"/>
    <property type="match status" value="1"/>
</dbReference>
<evidence type="ECO:0000313" key="3">
    <source>
        <dbReference type="EMBL" id="VDL80909.1"/>
    </source>
</evidence>
<dbReference type="PANTHER" id="PTHR46849:SF1">
    <property type="entry name" value="RCC1 DOMAIN-CONTAINING PROTEIN 1"/>
    <property type="match status" value="1"/>
</dbReference>
<dbReference type="PANTHER" id="PTHR46849">
    <property type="entry name" value="RCC1 DOMAIN-CONTAINING PROTEIN 1"/>
    <property type="match status" value="1"/>
</dbReference>
<accession>A0A0N4YJX4</accession>
<dbReference type="PROSITE" id="PS00626">
    <property type="entry name" value="RCC1_2"/>
    <property type="match status" value="1"/>
</dbReference>
<reference evidence="5" key="1">
    <citation type="submission" date="2017-02" db="UniProtKB">
        <authorList>
            <consortium name="WormBaseParasite"/>
        </authorList>
    </citation>
    <scope>IDENTIFICATION</scope>
</reference>
<dbReference type="PRINTS" id="PR00633">
    <property type="entry name" value="RCCNDNSATION"/>
</dbReference>
<reference evidence="3 4" key="2">
    <citation type="submission" date="2018-11" db="EMBL/GenBank/DDBJ databases">
        <authorList>
            <consortium name="Pathogen Informatics"/>
        </authorList>
    </citation>
    <scope>NUCLEOTIDE SEQUENCE [LARGE SCALE GENOMIC DNA]</scope>
</reference>
<proteinExistence type="predicted"/>
<dbReference type="InterPro" id="IPR000408">
    <property type="entry name" value="Reg_chr_condens"/>
</dbReference>
<dbReference type="InterPro" id="IPR009091">
    <property type="entry name" value="RCC1/BLIP-II"/>
</dbReference>
<dbReference type="InterPro" id="IPR036236">
    <property type="entry name" value="Znf_C2H2_sf"/>
</dbReference>
<dbReference type="Proteomes" id="UP000271162">
    <property type="component" value="Unassembled WGS sequence"/>
</dbReference>